<reference evidence="8 9" key="1">
    <citation type="submission" date="2016-09" db="EMBL/GenBank/DDBJ databases">
        <title>Extensive genetic diversity and differential bi-allelic expression allows diatom success in the polar Southern Ocean.</title>
        <authorList>
            <consortium name="DOE Joint Genome Institute"/>
            <person name="Mock T."/>
            <person name="Otillar R.P."/>
            <person name="Strauss J."/>
            <person name="Dupont C."/>
            <person name="Frickenhaus S."/>
            <person name="Maumus F."/>
            <person name="Mcmullan M."/>
            <person name="Sanges R."/>
            <person name="Schmutz J."/>
            <person name="Toseland A."/>
            <person name="Valas R."/>
            <person name="Veluchamy A."/>
            <person name="Ward B.J."/>
            <person name="Allen A."/>
            <person name="Barry K."/>
            <person name="Falciatore A."/>
            <person name="Ferrante M."/>
            <person name="Fortunato A.E."/>
            <person name="Gloeckner G."/>
            <person name="Gruber A."/>
            <person name="Hipkin R."/>
            <person name="Janech M."/>
            <person name="Kroth P."/>
            <person name="Leese F."/>
            <person name="Lindquist E."/>
            <person name="Lyon B.R."/>
            <person name="Martin J."/>
            <person name="Mayer C."/>
            <person name="Parker M."/>
            <person name="Quesneville H."/>
            <person name="Raymond J."/>
            <person name="Uhlig C."/>
            <person name="Valentin K.U."/>
            <person name="Worden A.Z."/>
            <person name="Armbrust E.V."/>
            <person name="Bowler C."/>
            <person name="Green B."/>
            <person name="Moulton V."/>
            <person name="Van Oosterhout C."/>
            <person name="Grigoriev I."/>
        </authorList>
    </citation>
    <scope>NUCLEOTIDE SEQUENCE [LARGE SCALE GENOMIC DNA]</scope>
    <source>
        <strain evidence="8 9">CCMP1102</strain>
    </source>
</reference>
<dbReference type="Proteomes" id="UP000095751">
    <property type="component" value="Unassembled WGS sequence"/>
</dbReference>
<dbReference type="PANTHER" id="PTHR15944">
    <property type="entry name" value="FARNESYLCYSTEINE LYASE"/>
    <property type="match status" value="1"/>
</dbReference>
<dbReference type="KEGG" id="fcy:FRACYDRAFT_249558"/>
<evidence type="ECO:0000313" key="9">
    <source>
        <dbReference type="Proteomes" id="UP000095751"/>
    </source>
</evidence>
<keyword evidence="2" id="KW-0285">Flavoprotein</keyword>
<gene>
    <name evidence="8" type="ORF">FRACYDRAFT_249558</name>
</gene>
<dbReference type="GO" id="GO:0030327">
    <property type="term" value="P:prenylated protein catabolic process"/>
    <property type="evidence" value="ECO:0007669"/>
    <property type="project" value="TreeGrafter"/>
</dbReference>
<sequence>MAYNIDLYKINSITDKTIEKFNRIYTDLLNDTTDNIDNNNNNNNEVYKYLNSPNDIWNYIGLSDIATISFNDYLIKTLGISTSTSTSTWYSIRKYLLEVFGIKQGLVSNELYEPMNICNNNQNNKQITALAALVNSAASTGDLFAIQGGNDKLITSAFQQAIHNQIQYEYFLYSSGSSRIKRVSKQVKILVSDDYKSKVELFGAYGKLLGIYDIVILATPLQFSGIEFLGKGSIFDSNALFDLPLNKDDPMKKDTTTNNSNQNQDQYHPNSLNNHNFLPSSATRSYTQVVTTFVSNGTLNTSYFTNINDNENGNDLIKAELPVTQSILFTEYGKNETGISSIGRINSNTYKIFSTNKISIQQIENIFGLNAIIEHVKVWGGSGSASGATPAFNMDGSSNGNGNGPSPSYSTQFLLYDGSNNGGRGGKHYGEDSALTDFDKAFPEDVGGSTTGTGTGGPVVAGPAIYYTNAMESAVSAIEISAIGSKVVSKLIARRLGLIGTNNNDHRNNNGDEL</sequence>
<organism evidence="8 9">
    <name type="scientific">Fragilariopsis cylindrus CCMP1102</name>
    <dbReference type="NCBI Taxonomy" id="635003"/>
    <lineage>
        <taxon>Eukaryota</taxon>
        <taxon>Sar</taxon>
        <taxon>Stramenopiles</taxon>
        <taxon>Ochrophyta</taxon>
        <taxon>Bacillariophyta</taxon>
        <taxon>Bacillariophyceae</taxon>
        <taxon>Bacillariophycidae</taxon>
        <taxon>Bacillariales</taxon>
        <taxon>Bacillariaceae</taxon>
        <taxon>Fragilariopsis</taxon>
    </lineage>
</organism>
<evidence type="ECO:0000256" key="4">
    <source>
        <dbReference type="ARBA" id="ARBA00023002"/>
    </source>
</evidence>
<dbReference type="InterPro" id="IPR017046">
    <property type="entry name" value="Prenylcysteine_Oxase1"/>
</dbReference>
<evidence type="ECO:0000313" key="8">
    <source>
        <dbReference type="EMBL" id="OEU08658.1"/>
    </source>
</evidence>
<keyword evidence="3" id="KW-0274">FAD</keyword>
<dbReference type="AlphaFoldDB" id="A0A1E7ERN0"/>
<dbReference type="Pfam" id="PF07156">
    <property type="entry name" value="Prenylcys_lyase"/>
    <property type="match status" value="2"/>
</dbReference>
<evidence type="ECO:0000256" key="3">
    <source>
        <dbReference type="ARBA" id="ARBA00022827"/>
    </source>
</evidence>
<evidence type="ECO:0000259" key="7">
    <source>
        <dbReference type="Pfam" id="PF07156"/>
    </source>
</evidence>
<proteinExistence type="predicted"/>
<keyword evidence="5" id="KW-0325">Glycoprotein</keyword>
<dbReference type="GO" id="GO:0030328">
    <property type="term" value="P:prenylcysteine catabolic process"/>
    <property type="evidence" value="ECO:0007669"/>
    <property type="project" value="InterPro"/>
</dbReference>
<protein>
    <recommendedName>
        <fullName evidence="7">Prenylcysteine lyase domain-containing protein</fullName>
    </recommendedName>
</protein>
<accession>A0A1E7ERN0</accession>
<feature type="compositionally biased region" description="Basic and acidic residues" evidence="6">
    <location>
        <begin position="246"/>
        <end position="255"/>
    </location>
</feature>
<dbReference type="PANTHER" id="PTHR15944:SF0">
    <property type="entry name" value="PRENYLCYSTEINE LYASE DOMAIN-CONTAINING PROTEIN"/>
    <property type="match status" value="1"/>
</dbReference>
<dbReference type="InterPro" id="IPR010795">
    <property type="entry name" value="Prenylcys_lyase"/>
</dbReference>
<dbReference type="EMBL" id="KV784379">
    <property type="protein sequence ID" value="OEU08658.1"/>
    <property type="molecule type" value="Genomic_DNA"/>
</dbReference>
<feature type="domain" description="Prenylcysteine lyase" evidence="7">
    <location>
        <begin position="460"/>
        <end position="496"/>
    </location>
</feature>
<name>A0A1E7ERN0_9STRA</name>
<keyword evidence="9" id="KW-1185">Reference proteome</keyword>
<dbReference type="OrthoDB" id="437369at2759"/>
<feature type="domain" description="Prenylcysteine lyase" evidence="7">
    <location>
        <begin position="91"/>
        <end position="226"/>
    </location>
</feature>
<dbReference type="GO" id="GO:0001735">
    <property type="term" value="F:prenylcysteine oxidase activity"/>
    <property type="evidence" value="ECO:0007669"/>
    <property type="project" value="InterPro"/>
</dbReference>
<evidence type="ECO:0000256" key="6">
    <source>
        <dbReference type="SAM" id="MobiDB-lite"/>
    </source>
</evidence>
<feature type="region of interest" description="Disordered" evidence="6">
    <location>
        <begin position="246"/>
        <end position="274"/>
    </location>
</feature>
<dbReference type="InParanoid" id="A0A1E7ERN0"/>
<evidence type="ECO:0000256" key="2">
    <source>
        <dbReference type="ARBA" id="ARBA00022630"/>
    </source>
</evidence>
<feature type="compositionally biased region" description="Low complexity" evidence="6">
    <location>
        <begin position="256"/>
        <end position="266"/>
    </location>
</feature>
<comment type="cofactor">
    <cofactor evidence="1">
        <name>FAD</name>
        <dbReference type="ChEBI" id="CHEBI:57692"/>
    </cofactor>
</comment>
<evidence type="ECO:0000256" key="5">
    <source>
        <dbReference type="ARBA" id="ARBA00023180"/>
    </source>
</evidence>
<evidence type="ECO:0000256" key="1">
    <source>
        <dbReference type="ARBA" id="ARBA00001974"/>
    </source>
</evidence>
<keyword evidence="4" id="KW-0560">Oxidoreductase</keyword>